<dbReference type="PANTHER" id="PTHR30055:SF234">
    <property type="entry name" value="HTH-TYPE TRANSCRIPTIONAL REGULATOR BETI"/>
    <property type="match status" value="1"/>
</dbReference>
<dbReference type="PANTHER" id="PTHR30055">
    <property type="entry name" value="HTH-TYPE TRANSCRIPTIONAL REGULATOR RUTR"/>
    <property type="match status" value="1"/>
</dbReference>
<dbReference type="PROSITE" id="PS50977">
    <property type="entry name" value="HTH_TETR_2"/>
    <property type="match status" value="1"/>
</dbReference>
<proteinExistence type="predicted"/>
<dbReference type="Proteomes" id="UP000787472">
    <property type="component" value="Unassembled WGS sequence"/>
</dbReference>
<sequence>MEADAEVTKVNKRRRDPERTREAILEVAGKLLASDGPEGLSVSKVAQMVGVNRGTAYHHFQTRDQLLSATVAWVSEKLCRESFGDDANATDPSSTKVRPGQLVENLSKFAIENPEYGRVWLVSILDPEKRANDPYWKRYKAMMEKFVLSDLAEPNIDPEVHAMMMVVGSVLWPVWSRAGKSDESEKHDLVKRFTDEVMRLNKNGIIKSDKLPVFDGEAPPQ</sequence>
<gene>
    <name evidence="6" type="ORF">G8770_10455</name>
</gene>
<dbReference type="RefSeq" id="WP_167185885.1">
    <property type="nucleotide sequence ID" value="NZ_JAAONZ010000006.1"/>
</dbReference>
<evidence type="ECO:0000256" key="2">
    <source>
        <dbReference type="ARBA" id="ARBA00023125"/>
    </source>
</evidence>
<dbReference type="GO" id="GO:0003700">
    <property type="term" value="F:DNA-binding transcription factor activity"/>
    <property type="evidence" value="ECO:0007669"/>
    <property type="project" value="TreeGrafter"/>
</dbReference>
<reference evidence="6" key="1">
    <citation type="submission" date="2020-03" db="EMBL/GenBank/DDBJ databases">
        <authorList>
            <person name="Guo F."/>
        </authorList>
    </citation>
    <scope>NUCLEOTIDE SEQUENCE</scope>
    <source>
        <strain evidence="6">JCM 30134</strain>
    </source>
</reference>
<dbReference type="EMBL" id="JAAONZ010000006">
    <property type="protein sequence ID" value="NHO65963.1"/>
    <property type="molecule type" value="Genomic_DNA"/>
</dbReference>
<feature type="domain" description="HTH tetR-type" evidence="5">
    <location>
        <begin position="18"/>
        <end position="78"/>
    </location>
</feature>
<accession>A0A9E5MM07</accession>
<comment type="caution">
    <text evidence="6">The sequence shown here is derived from an EMBL/GenBank/DDBJ whole genome shotgun (WGS) entry which is preliminary data.</text>
</comment>
<protein>
    <submittedName>
        <fullName evidence="6">TetR/AcrR family transcriptional regulator</fullName>
    </submittedName>
</protein>
<dbReference type="Pfam" id="PF00440">
    <property type="entry name" value="TetR_N"/>
    <property type="match status" value="1"/>
</dbReference>
<organism evidence="6 7">
    <name type="scientific">Pseudomaricurvus hydrocarbonicus</name>
    <dbReference type="NCBI Taxonomy" id="1470433"/>
    <lineage>
        <taxon>Bacteria</taxon>
        <taxon>Pseudomonadati</taxon>
        <taxon>Pseudomonadota</taxon>
        <taxon>Gammaproteobacteria</taxon>
        <taxon>Cellvibrionales</taxon>
        <taxon>Cellvibrionaceae</taxon>
        <taxon>Pseudomaricurvus</taxon>
    </lineage>
</organism>
<dbReference type="PRINTS" id="PR00455">
    <property type="entry name" value="HTHTETR"/>
</dbReference>
<feature type="DNA-binding region" description="H-T-H motif" evidence="4">
    <location>
        <begin position="41"/>
        <end position="60"/>
    </location>
</feature>
<dbReference type="InterPro" id="IPR001647">
    <property type="entry name" value="HTH_TetR"/>
</dbReference>
<evidence type="ECO:0000256" key="3">
    <source>
        <dbReference type="ARBA" id="ARBA00023163"/>
    </source>
</evidence>
<evidence type="ECO:0000313" key="7">
    <source>
        <dbReference type="Proteomes" id="UP000787472"/>
    </source>
</evidence>
<dbReference type="GO" id="GO:0000976">
    <property type="term" value="F:transcription cis-regulatory region binding"/>
    <property type="evidence" value="ECO:0007669"/>
    <property type="project" value="TreeGrafter"/>
</dbReference>
<evidence type="ECO:0000256" key="4">
    <source>
        <dbReference type="PROSITE-ProRule" id="PRU00335"/>
    </source>
</evidence>
<dbReference type="InterPro" id="IPR050109">
    <property type="entry name" value="HTH-type_TetR-like_transc_reg"/>
</dbReference>
<keyword evidence="7" id="KW-1185">Reference proteome</keyword>
<evidence type="ECO:0000259" key="5">
    <source>
        <dbReference type="PROSITE" id="PS50977"/>
    </source>
</evidence>
<name>A0A9E5MM07_9GAMM</name>
<dbReference type="AlphaFoldDB" id="A0A9E5MM07"/>
<dbReference type="SUPFAM" id="SSF46689">
    <property type="entry name" value="Homeodomain-like"/>
    <property type="match status" value="1"/>
</dbReference>
<dbReference type="InterPro" id="IPR009057">
    <property type="entry name" value="Homeodomain-like_sf"/>
</dbReference>
<evidence type="ECO:0000313" key="6">
    <source>
        <dbReference type="EMBL" id="NHO65963.1"/>
    </source>
</evidence>
<keyword evidence="1" id="KW-0805">Transcription regulation</keyword>
<keyword evidence="2 4" id="KW-0238">DNA-binding</keyword>
<dbReference type="Gene3D" id="1.10.357.10">
    <property type="entry name" value="Tetracycline Repressor, domain 2"/>
    <property type="match status" value="1"/>
</dbReference>
<keyword evidence="3" id="KW-0804">Transcription</keyword>
<evidence type="ECO:0000256" key="1">
    <source>
        <dbReference type="ARBA" id="ARBA00023015"/>
    </source>
</evidence>